<name>B0VPS7_ACIBS</name>
<proteinExistence type="predicted"/>
<dbReference type="HOGENOM" id="CLU_2217253_0_0_6"/>
<reference evidence="2 3" key="1">
    <citation type="journal article" date="2008" name="PLoS ONE">
        <title>Comparative analysis of Acinetobacters: three genomes for three lifestyles.</title>
        <authorList>
            <person name="Vallenet D."/>
            <person name="Nordmann P."/>
            <person name="Barbe V."/>
            <person name="Poirel L."/>
            <person name="Mangenot S."/>
            <person name="Bataille E."/>
            <person name="Dossat C."/>
            <person name="Gas S."/>
            <person name="Kreimeyer A."/>
            <person name="Lenoble P."/>
            <person name="Oztas S."/>
            <person name="Poulain J."/>
            <person name="Segurens B."/>
            <person name="Robert C."/>
            <person name="Abergel C."/>
            <person name="Claverie J.M."/>
            <person name="Raoult D."/>
            <person name="Medigue C."/>
            <person name="Weissenbach J."/>
            <person name="Cruveiller S."/>
        </authorList>
    </citation>
    <scope>NUCLEOTIDE SEQUENCE [LARGE SCALE GENOMIC DNA]</scope>
    <source>
        <strain evidence="2 3">SDF</strain>
    </source>
</reference>
<dbReference type="EMBL" id="CU468230">
    <property type="protein sequence ID" value="CAP02818.1"/>
    <property type="molecule type" value="Genomic_DNA"/>
</dbReference>
<dbReference type="AlphaFoldDB" id="B0VPS7"/>
<dbReference type="KEGG" id="abm:ABSDF3559"/>
<dbReference type="BioCyc" id="ABAU509170:GCL9-2932-MONOMER"/>
<accession>B0VPS7</accession>
<gene>
    <name evidence="2" type="ordered locus">ABSDF3559</name>
</gene>
<dbReference type="Proteomes" id="UP000001741">
    <property type="component" value="Chromosome"/>
</dbReference>
<feature type="compositionally biased region" description="Basic and acidic residues" evidence="1">
    <location>
        <begin position="11"/>
        <end position="28"/>
    </location>
</feature>
<evidence type="ECO:0000313" key="2">
    <source>
        <dbReference type="EMBL" id="CAP02818.1"/>
    </source>
</evidence>
<sequence length="106" mass="12169">MLKKIKTNLEAIERQPKPKRSTIKEKTDNSMSKQIIKVTEALKKTGKPLSGQQLLVATGYPNDSNTEQLEQFFLDIRNALDIEKSIVKLERDYDSQDWFALAKDSQ</sequence>
<feature type="region of interest" description="Disordered" evidence="1">
    <location>
        <begin position="1"/>
        <end position="29"/>
    </location>
</feature>
<evidence type="ECO:0000256" key="1">
    <source>
        <dbReference type="SAM" id="MobiDB-lite"/>
    </source>
</evidence>
<organism evidence="2 3">
    <name type="scientific">Acinetobacter baumannii (strain SDF)</name>
    <dbReference type="NCBI Taxonomy" id="509170"/>
    <lineage>
        <taxon>Bacteria</taxon>
        <taxon>Pseudomonadati</taxon>
        <taxon>Pseudomonadota</taxon>
        <taxon>Gammaproteobacteria</taxon>
        <taxon>Moraxellales</taxon>
        <taxon>Moraxellaceae</taxon>
        <taxon>Acinetobacter</taxon>
        <taxon>Acinetobacter calcoaceticus/baumannii complex</taxon>
    </lineage>
</organism>
<evidence type="ECO:0000313" key="3">
    <source>
        <dbReference type="Proteomes" id="UP000001741"/>
    </source>
</evidence>
<protein>
    <submittedName>
        <fullName evidence="2">Uncharacterized protein</fullName>
    </submittedName>
</protein>